<gene>
    <name evidence="5" type="ORF">G3O08_05615</name>
</gene>
<reference evidence="5 6" key="1">
    <citation type="submission" date="2020-02" db="EMBL/GenBank/DDBJ databases">
        <title>Out from the shadows clarifying the taxonomy of the family Cryomorphaceae and related taxa by utilizing the GTDB taxonomic framework.</title>
        <authorList>
            <person name="Bowman J.P."/>
        </authorList>
    </citation>
    <scope>NUCLEOTIDE SEQUENCE [LARGE SCALE GENOMIC DNA]</scope>
    <source>
        <strain evidence="5 6">QSSC 1-22</strain>
    </source>
</reference>
<dbReference type="InterPro" id="IPR005762">
    <property type="entry name" value="MurD"/>
</dbReference>
<keyword evidence="1" id="KW-0963">Cytoplasm</keyword>
<evidence type="ECO:0000256" key="4">
    <source>
        <dbReference type="ARBA" id="ARBA00022840"/>
    </source>
</evidence>
<dbReference type="PANTHER" id="PTHR43692">
    <property type="entry name" value="UDP-N-ACETYLMURAMOYLALANINE--D-GLUTAMATE LIGASE"/>
    <property type="match status" value="1"/>
</dbReference>
<sequence length="172" mass="18943">MSENRINKTTSSKANPLLESRLRSLQAAKPFCLEFCGRINGVTFINDSAATSIEKVADALISFDEPVIWIAEVSAPNTDFSIISDLMKSKVKGVVAVGEFGDDLHKALMRQAGIFVAANTWDEALDMSLILGKANDKVLFSPGSRAIEPFENYKERGAYWNRLVSILQNNNN</sequence>
<protein>
    <recommendedName>
        <fullName evidence="7">UDP-N-acetylmuramoyl-L-alanine--D-glutamate ligase</fullName>
    </recommendedName>
</protein>
<dbReference type="AlphaFoldDB" id="A0A7K3WMV8"/>
<dbReference type="SUPFAM" id="SSF53244">
    <property type="entry name" value="MurD-like peptide ligases, peptide-binding domain"/>
    <property type="match status" value="1"/>
</dbReference>
<dbReference type="GO" id="GO:0008764">
    <property type="term" value="F:UDP-N-acetylmuramoylalanine-D-glutamate ligase activity"/>
    <property type="evidence" value="ECO:0007669"/>
    <property type="project" value="InterPro"/>
</dbReference>
<keyword evidence="2" id="KW-0436">Ligase</keyword>
<dbReference type="GO" id="GO:0051301">
    <property type="term" value="P:cell division"/>
    <property type="evidence" value="ECO:0007669"/>
    <property type="project" value="InterPro"/>
</dbReference>
<evidence type="ECO:0000256" key="2">
    <source>
        <dbReference type="ARBA" id="ARBA00022598"/>
    </source>
</evidence>
<dbReference type="EMBL" id="JAAGVY010000007">
    <property type="protein sequence ID" value="NEN22976.1"/>
    <property type="molecule type" value="Genomic_DNA"/>
</dbReference>
<evidence type="ECO:0008006" key="7">
    <source>
        <dbReference type="Google" id="ProtNLM"/>
    </source>
</evidence>
<dbReference type="InterPro" id="IPR036615">
    <property type="entry name" value="Mur_ligase_C_dom_sf"/>
</dbReference>
<dbReference type="Gene3D" id="3.90.190.20">
    <property type="entry name" value="Mur ligase, C-terminal domain"/>
    <property type="match status" value="1"/>
</dbReference>
<proteinExistence type="predicted"/>
<name>A0A7K3WMV8_9FLAO</name>
<evidence type="ECO:0000256" key="1">
    <source>
        <dbReference type="ARBA" id="ARBA00022490"/>
    </source>
</evidence>
<evidence type="ECO:0000313" key="5">
    <source>
        <dbReference type="EMBL" id="NEN22976.1"/>
    </source>
</evidence>
<dbReference type="GO" id="GO:0005524">
    <property type="term" value="F:ATP binding"/>
    <property type="evidence" value="ECO:0007669"/>
    <property type="project" value="UniProtKB-KW"/>
</dbReference>
<dbReference type="PANTHER" id="PTHR43692:SF1">
    <property type="entry name" value="UDP-N-ACETYLMURAMOYLALANINE--D-GLUTAMATE LIGASE"/>
    <property type="match status" value="1"/>
</dbReference>
<comment type="caution">
    <text evidence="5">The sequence shown here is derived from an EMBL/GenBank/DDBJ whole genome shotgun (WGS) entry which is preliminary data.</text>
</comment>
<dbReference type="GO" id="GO:0008360">
    <property type="term" value="P:regulation of cell shape"/>
    <property type="evidence" value="ECO:0007669"/>
    <property type="project" value="InterPro"/>
</dbReference>
<organism evidence="5 6">
    <name type="scientific">Cryomorpha ignava</name>
    <dbReference type="NCBI Taxonomy" id="101383"/>
    <lineage>
        <taxon>Bacteria</taxon>
        <taxon>Pseudomonadati</taxon>
        <taxon>Bacteroidota</taxon>
        <taxon>Flavobacteriia</taxon>
        <taxon>Flavobacteriales</taxon>
        <taxon>Cryomorphaceae</taxon>
        <taxon>Cryomorpha</taxon>
    </lineage>
</organism>
<accession>A0A7K3WMV8</accession>
<keyword evidence="6" id="KW-1185">Reference proteome</keyword>
<dbReference type="RefSeq" id="WP_163283737.1">
    <property type="nucleotide sequence ID" value="NZ_JAAGVY010000007.1"/>
</dbReference>
<evidence type="ECO:0000256" key="3">
    <source>
        <dbReference type="ARBA" id="ARBA00022741"/>
    </source>
</evidence>
<dbReference type="GO" id="GO:0005737">
    <property type="term" value="C:cytoplasm"/>
    <property type="evidence" value="ECO:0007669"/>
    <property type="project" value="InterPro"/>
</dbReference>
<keyword evidence="4" id="KW-0067">ATP-binding</keyword>
<dbReference type="Proteomes" id="UP000486602">
    <property type="component" value="Unassembled WGS sequence"/>
</dbReference>
<evidence type="ECO:0000313" key="6">
    <source>
        <dbReference type="Proteomes" id="UP000486602"/>
    </source>
</evidence>
<keyword evidence="3" id="KW-0547">Nucleotide-binding</keyword>